<dbReference type="EMBL" id="UINC01000870">
    <property type="protein sequence ID" value="SUZ62441.1"/>
    <property type="molecule type" value="Genomic_DNA"/>
</dbReference>
<evidence type="ECO:0000256" key="1">
    <source>
        <dbReference type="ARBA" id="ARBA00022723"/>
    </source>
</evidence>
<keyword evidence="4" id="KW-0456">Lyase</keyword>
<accession>A0A381P669</accession>
<dbReference type="Gene3D" id="3.40.1790.10">
    <property type="entry name" value="Indigoidine synthase domain"/>
    <property type="match status" value="1"/>
</dbReference>
<dbReference type="SUPFAM" id="SSF110581">
    <property type="entry name" value="Indigoidine synthase A-like"/>
    <property type="match status" value="1"/>
</dbReference>
<dbReference type="GO" id="GO:0046872">
    <property type="term" value="F:metal ion binding"/>
    <property type="evidence" value="ECO:0007669"/>
    <property type="project" value="UniProtKB-KW"/>
</dbReference>
<evidence type="ECO:0000256" key="4">
    <source>
        <dbReference type="ARBA" id="ARBA00023239"/>
    </source>
</evidence>
<evidence type="ECO:0000256" key="5">
    <source>
        <dbReference type="ARBA" id="ARBA00023295"/>
    </source>
</evidence>
<dbReference type="GO" id="GO:0016798">
    <property type="term" value="F:hydrolase activity, acting on glycosyl bonds"/>
    <property type="evidence" value="ECO:0007669"/>
    <property type="project" value="UniProtKB-KW"/>
</dbReference>
<evidence type="ECO:0000256" key="3">
    <source>
        <dbReference type="ARBA" id="ARBA00023211"/>
    </source>
</evidence>
<reference evidence="6" key="1">
    <citation type="submission" date="2018-05" db="EMBL/GenBank/DDBJ databases">
        <authorList>
            <person name="Lanie J.A."/>
            <person name="Ng W.-L."/>
            <person name="Kazmierczak K.M."/>
            <person name="Andrzejewski T.M."/>
            <person name="Davidsen T.M."/>
            <person name="Wayne K.J."/>
            <person name="Tettelin H."/>
            <person name="Glass J.I."/>
            <person name="Rusch D."/>
            <person name="Podicherti R."/>
            <person name="Tsui H.-C.T."/>
            <person name="Winkler M.E."/>
        </authorList>
    </citation>
    <scope>NUCLEOTIDE SEQUENCE</scope>
</reference>
<keyword evidence="3" id="KW-0464">Manganese</keyword>
<protein>
    <recommendedName>
        <fullName evidence="7">Pseudouridine-5'-phosphate glycosidase</fullName>
    </recommendedName>
</protein>
<keyword evidence="2" id="KW-0378">Hydrolase</keyword>
<dbReference type="HAMAP" id="MF_01876">
    <property type="entry name" value="PsiMP_glycosidase"/>
    <property type="match status" value="1"/>
</dbReference>
<dbReference type="InterPro" id="IPR007342">
    <property type="entry name" value="PsuG"/>
</dbReference>
<proteinExistence type="inferred from homology"/>
<gene>
    <name evidence="6" type="ORF">METZ01_LOCUS15295</name>
</gene>
<dbReference type="InterPro" id="IPR022830">
    <property type="entry name" value="Indigdn_synthA-like"/>
</dbReference>
<keyword evidence="1" id="KW-0479">Metal-binding</keyword>
<dbReference type="Pfam" id="PF04227">
    <property type="entry name" value="Indigoidine_A"/>
    <property type="match status" value="1"/>
</dbReference>
<sequence length="292" mass="31473">MEKINITKWMDVSEEIREALQTGLAIVALESTIISHGMPYPQNLETAYSVENIVREEGALPATIAILGGRIKIGLSKQELEQFAQNNAPVKVSRRDLPVVLAKKQSGGTTVAATMICARLSGIAVFVTGGIGGVHRENEKTMDISADLTELAQTNVAVVCAGVKSILDIPRTLEYLETQGVPVIGYQTAEFPAFYMPSSGSLVQSRIDTPEEIARCMKIKWELGLAGGLVIGNPVHPEDAMDNFLIEEAISKSLEEATNKNIEGKEVTPFLLGHISQLTKGESLKSNIALVC</sequence>
<name>A0A381P669_9ZZZZ</name>
<dbReference type="GO" id="GO:0004730">
    <property type="term" value="F:pseudouridylate synthase activity"/>
    <property type="evidence" value="ECO:0007669"/>
    <property type="project" value="InterPro"/>
</dbReference>
<dbReference type="PANTHER" id="PTHR42909">
    <property type="entry name" value="ZGC:136858"/>
    <property type="match status" value="1"/>
</dbReference>
<dbReference type="PANTHER" id="PTHR42909:SF1">
    <property type="entry name" value="CARBOHYDRATE KINASE PFKB DOMAIN-CONTAINING PROTEIN"/>
    <property type="match status" value="1"/>
</dbReference>
<dbReference type="AlphaFoldDB" id="A0A381P669"/>
<evidence type="ECO:0000313" key="6">
    <source>
        <dbReference type="EMBL" id="SUZ62441.1"/>
    </source>
</evidence>
<feature type="non-terminal residue" evidence="6">
    <location>
        <position position="292"/>
    </location>
</feature>
<keyword evidence="5" id="KW-0326">Glycosidase</keyword>
<dbReference type="GO" id="GO:0005737">
    <property type="term" value="C:cytoplasm"/>
    <property type="evidence" value="ECO:0007669"/>
    <property type="project" value="TreeGrafter"/>
</dbReference>
<organism evidence="6">
    <name type="scientific">marine metagenome</name>
    <dbReference type="NCBI Taxonomy" id="408172"/>
    <lineage>
        <taxon>unclassified sequences</taxon>
        <taxon>metagenomes</taxon>
        <taxon>ecological metagenomes</taxon>
    </lineage>
</organism>
<evidence type="ECO:0008006" key="7">
    <source>
        <dbReference type="Google" id="ProtNLM"/>
    </source>
</evidence>
<evidence type="ECO:0000256" key="2">
    <source>
        <dbReference type="ARBA" id="ARBA00022801"/>
    </source>
</evidence>
<feature type="non-terminal residue" evidence="6">
    <location>
        <position position="1"/>
    </location>
</feature>